<keyword evidence="1" id="KW-1133">Transmembrane helix</keyword>
<sequence>MLFVNFMAMASPLTPATTKPLPLLKGVFIGYIFGETSPTLSNAALHVKLQKVQHKIMGCTLLSQSQKTYGKIFRWILFLVFPEQPDMLTLFLLLWTVSLKWHIFFLASVLV</sequence>
<feature type="transmembrane region" description="Helical" evidence="1">
    <location>
        <begin position="87"/>
        <end position="110"/>
    </location>
</feature>
<reference evidence="3" key="1">
    <citation type="submission" date="2016-06" db="EMBL/GenBank/DDBJ databases">
        <title>Parallel loss of symbiosis genes in relatives of nitrogen-fixing non-legume Parasponia.</title>
        <authorList>
            <person name="Van Velzen R."/>
            <person name="Holmer R."/>
            <person name="Bu F."/>
            <person name="Rutten L."/>
            <person name="Van Zeijl A."/>
            <person name="Liu W."/>
            <person name="Santuari L."/>
            <person name="Cao Q."/>
            <person name="Sharma T."/>
            <person name="Shen D."/>
            <person name="Roswanjaya Y."/>
            <person name="Wardhani T."/>
            <person name="Kalhor M.S."/>
            <person name="Jansen J."/>
            <person name="Van den Hoogen J."/>
            <person name="Gungor B."/>
            <person name="Hartog M."/>
            <person name="Hontelez J."/>
            <person name="Verver J."/>
            <person name="Yang W.-C."/>
            <person name="Schijlen E."/>
            <person name="Repin R."/>
            <person name="Schilthuizen M."/>
            <person name="Schranz E."/>
            <person name="Heidstra R."/>
            <person name="Miyata K."/>
            <person name="Fedorova E."/>
            <person name="Kohlen W."/>
            <person name="Bisseling T."/>
            <person name="Smit S."/>
            <person name="Geurts R."/>
        </authorList>
    </citation>
    <scope>NUCLEOTIDE SEQUENCE [LARGE SCALE GENOMIC DNA]</scope>
    <source>
        <strain evidence="3">cv. WU1-14</strain>
    </source>
</reference>
<protein>
    <submittedName>
        <fullName evidence="2">Uncharacterized protein</fullName>
    </submittedName>
</protein>
<accession>A0A2P5CKW1</accession>
<keyword evidence="1" id="KW-0472">Membrane</keyword>
<evidence type="ECO:0000256" key="1">
    <source>
        <dbReference type="SAM" id="Phobius"/>
    </source>
</evidence>
<comment type="caution">
    <text evidence="2">The sequence shown here is derived from an EMBL/GenBank/DDBJ whole genome shotgun (WGS) entry which is preliminary data.</text>
</comment>
<evidence type="ECO:0000313" key="2">
    <source>
        <dbReference type="EMBL" id="PON61605.1"/>
    </source>
</evidence>
<dbReference type="Proteomes" id="UP000237105">
    <property type="component" value="Unassembled WGS sequence"/>
</dbReference>
<proteinExistence type="predicted"/>
<gene>
    <name evidence="2" type="ORF">PanWU01x14_145210</name>
</gene>
<organism evidence="2 3">
    <name type="scientific">Parasponia andersonii</name>
    <name type="common">Sponia andersonii</name>
    <dbReference type="NCBI Taxonomy" id="3476"/>
    <lineage>
        <taxon>Eukaryota</taxon>
        <taxon>Viridiplantae</taxon>
        <taxon>Streptophyta</taxon>
        <taxon>Embryophyta</taxon>
        <taxon>Tracheophyta</taxon>
        <taxon>Spermatophyta</taxon>
        <taxon>Magnoliopsida</taxon>
        <taxon>eudicotyledons</taxon>
        <taxon>Gunneridae</taxon>
        <taxon>Pentapetalae</taxon>
        <taxon>rosids</taxon>
        <taxon>fabids</taxon>
        <taxon>Rosales</taxon>
        <taxon>Cannabaceae</taxon>
        <taxon>Parasponia</taxon>
    </lineage>
</organism>
<name>A0A2P5CKW1_PARAD</name>
<evidence type="ECO:0000313" key="3">
    <source>
        <dbReference type="Proteomes" id="UP000237105"/>
    </source>
</evidence>
<keyword evidence="3" id="KW-1185">Reference proteome</keyword>
<dbReference type="EMBL" id="JXTB01000120">
    <property type="protein sequence ID" value="PON61605.1"/>
    <property type="molecule type" value="Genomic_DNA"/>
</dbReference>
<dbReference type="AlphaFoldDB" id="A0A2P5CKW1"/>
<keyword evidence="1" id="KW-0812">Transmembrane</keyword>
<feature type="non-terminal residue" evidence="2">
    <location>
        <position position="111"/>
    </location>
</feature>